<evidence type="ECO:0000256" key="5">
    <source>
        <dbReference type="ARBA" id="ARBA00023004"/>
    </source>
</evidence>
<dbReference type="SUPFAM" id="SSF46626">
    <property type="entry name" value="Cytochrome c"/>
    <property type="match status" value="3"/>
</dbReference>
<dbReference type="KEGG" id="samy:DB32_001164"/>
<evidence type="ECO:0000259" key="7">
    <source>
        <dbReference type="PROSITE" id="PS51007"/>
    </source>
</evidence>
<reference evidence="8 9" key="1">
    <citation type="submission" date="2015-03" db="EMBL/GenBank/DDBJ databases">
        <title>Genome assembly of Sandaracinus amylolyticus DSM 53668.</title>
        <authorList>
            <person name="Sharma G."/>
            <person name="Subramanian S."/>
        </authorList>
    </citation>
    <scope>NUCLEOTIDE SEQUENCE [LARGE SCALE GENOMIC DNA]</scope>
    <source>
        <strain evidence="8 9">DSM 53668</strain>
    </source>
</reference>
<evidence type="ECO:0000256" key="2">
    <source>
        <dbReference type="ARBA" id="ARBA00022617"/>
    </source>
</evidence>
<evidence type="ECO:0000313" key="8">
    <source>
        <dbReference type="EMBL" id="AKF04015.1"/>
    </source>
</evidence>
<protein>
    <submittedName>
        <fullName evidence="8">Putative cytochrome c-552</fullName>
    </submittedName>
</protein>
<keyword evidence="5 6" id="KW-0408">Iron</keyword>
<dbReference type="Gene3D" id="1.10.760.10">
    <property type="entry name" value="Cytochrome c-like domain"/>
    <property type="match status" value="3"/>
</dbReference>
<feature type="domain" description="Cytochrome c" evidence="7">
    <location>
        <begin position="182"/>
        <end position="265"/>
    </location>
</feature>
<dbReference type="AlphaFoldDB" id="A0A0F6W0A7"/>
<feature type="domain" description="Cytochrome c" evidence="7">
    <location>
        <begin position="277"/>
        <end position="368"/>
    </location>
</feature>
<keyword evidence="1" id="KW-0813">Transport</keyword>
<feature type="domain" description="Cytochrome c" evidence="7">
    <location>
        <begin position="71"/>
        <end position="157"/>
    </location>
</feature>
<evidence type="ECO:0000256" key="4">
    <source>
        <dbReference type="ARBA" id="ARBA00022982"/>
    </source>
</evidence>
<keyword evidence="2 6" id="KW-0349">Heme</keyword>
<dbReference type="Proteomes" id="UP000034883">
    <property type="component" value="Chromosome"/>
</dbReference>
<evidence type="ECO:0000256" key="1">
    <source>
        <dbReference type="ARBA" id="ARBA00022448"/>
    </source>
</evidence>
<name>A0A0F6W0A7_9BACT</name>
<evidence type="ECO:0000256" key="6">
    <source>
        <dbReference type="PROSITE-ProRule" id="PRU00433"/>
    </source>
</evidence>
<keyword evidence="9" id="KW-1185">Reference proteome</keyword>
<dbReference type="InterPro" id="IPR050597">
    <property type="entry name" value="Cytochrome_c_Oxidase_Subunit"/>
</dbReference>
<proteinExistence type="predicted"/>
<dbReference type="OrthoDB" id="9773456at2"/>
<dbReference type="RefSeq" id="WP_053231412.1">
    <property type="nucleotide sequence ID" value="NZ_CP011125.1"/>
</dbReference>
<dbReference type="EMBL" id="CP011125">
    <property type="protein sequence ID" value="AKF04015.1"/>
    <property type="molecule type" value="Genomic_DNA"/>
</dbReference>
<dbReference type="InterPro" id="IPR009056">
    <property type="entry name" value="Cyt_c-like_dom"/>
</dbReference>
<dbReference type="PROSITE" id="PS51007">
    <property type="entry name" value="CYTC"/>
    <property type="match status" value="3"/>
</dbReference>
<dbReference type="GO" id="GO:0046872">
    <property type="term" value="F:metal ion binding"/>
    <property type="evidence" value="ECO:0007669"/>
    <property type="project" value="UniProtKB-KW"/>
</dbReference>
<sequence>MKRALRWTLRGAALAVVLALGGFLLALSGIVPIGASGGHWAITEWMLQFGKRRSIATHTLFAAPVELGEPWLVLKGAGHYETGCRPCHGSPDLPSPRIARAMLPRPPYLPDVIAEREPEELFYVVKHGLKFTGMPAWPAAHRDDEVRAMVAFLLAMPELDAAEYLELVHGEATHDTTAAALPDLVESAQVPDVVAHNCARCHGNDGRGRGLAAFPTLAGQSREYLERALDAYAEGDRHSGIMQPVAADLTQADRHAAAAYYAALAPGAPVEHAGPEERIARGAEIARRGIAERGAPSCRDCHGPAEWARNPAYPRLAGQFADYLALQLELFRSGHRGGSRYSELMHHVAPRLTPEDIRDVALYYASRDPSSDAAHASE</sequence>
<dbReference type="GO" id="GO:0020037">
    <property type="term" value="F:heme binding"/>
    <property type="evidence" value="ECO:0007669"/>
    <property type="project" value="InterPro"/>
</dbReference>
<accession>A0A0F6W0A7</accession>
<evidence type="ECO:0000256" key="3">
    <source>
        <dbReference type="ARBA" id="ARBA00022723"/>
    </source>
</evidence>
<gene>
    <name evidence="8" type="ORF">DB32_001164</name>
</gene>
<dbReference type="Pfam" id="PF00034">
    <property type="entry name" value="Cytochrom_C"/>
    <property type="match status" value="1"/>
</dbReference>
<evidence type="ECO:0000313" key="9">
    <source>
        <dbReference type="Proteomes" id="UP000034883"/>
    </source>
</evidence>
<keyword evidence="4" id="KW-0249">Electron transport</keyword>
<dbReference type="STRING" id="927083.DB32_001164"/>
<dbReference type="GO" id="GO:0009055">
    <property type="term" value="F:electron transfer activity"/>
    <property type="evidence" value="ECO:0007669"/>
    <property type="project" value="InterPro"/>
</dbReference>
<keyword evidence="3 6" id="KW-0479">Metal-binding</keyword>
<dbReference type="PANTHER" id="PTHR33751:SF9">
    <property type="entry name" value="CYTOCHROME C4"/>
    <property type="match status" value="1"/>
</dbReference>
<dbReference type="Pfam" id="PF13442">
    <property type="entry name" value="Cytochrome_CBB3"/>
    <property type="match status" value="1"/>
</dbReference>
<organism evidence="8 9">
    <name type="scientific">Sandaracinus amylolyticus</name>
    <dbReference type="NCBI Taxonomy" id="927083"/>
    <lineage>
        <taxon>Bacteria</taxon>
        <taxon>Pseudomonadati</taxon>
        <taxon>Myxococcota</taxon>
        <taxon>Polyangia</taxon>
        <taxon>Polyangiales</taxon>
        <taxon>Sandaracinaceae</taxon>
        <taxon>Sandaracinus</taxon>
    </lineage>
</organism>
<dbReference type="PANTHER" id="PTHR33751">
    <property type="entry name" value="CBB3-TYPE CYTOCHROME C OXIDASE SUBUNIT FIXP"/>
    <property type="match status" value="1"/>
</dbReference>
<dbReference type="InterPro" id="IPR036909">
    <property type="entry name" value="Cyt_c-like_dom_sf"/>
</dbReference>